<dbReference type="PANTHER" id="PTHR32552:SF81">
    <property type="entry name" value="TONB-DEPENDENT OUTER MEMBRANE RECEPTOR"/>
    <property type="match status" value="1"/>
</dbReference>
<dbReference type="GO" id="GO:0006811">
    <property type="term" value="P:monoatomic ion transport"/>
    <property type="evidence" value="ECO:0007669"/>
    <property type="project" value="UniProtKB-KW"/>
</dbReference>
<dbReference type="Pfam" id="PF07715">
    <property type="entry name" value="Plug"/>
    <property type="match status" value="1"/>
</dbReference>
<dbReference type="InterPro" id="IPR012910">
    <property type="entry name" value="Plug_dom"/>
</dbReference>
<dbReference type="InterPro" id="IPR037066">
    <property type="entry name" value="Plug_dom_sf"/>
</dbReference>
<dbReference type="PANTHER" id="PTHR32552">
    <property type="entry name" value="FERRICHROME IRON RECEPTOR-RELATED"/>
    <property type="match status" value="1"/>
</dbReference>
<dbReference type="Gene3D" id="2.170.130.10">
    <property type="entry name" value="TonB-dependent receptor, plug domain"/>
    <property type="match status" value="1"/>
</dbReference>
<keyword evidence="1" id="KW-0406">Ion transport</keyword>
<reference evidence="6" key="1">
    <citation type="submission" date="2021-01" db="EMBL/GenBank/DDBJ databases">
        <title>Genome sequence of Phenylobacterium sp. 20VBR1 isolated from a valley glaceir, Ny-Alesund, Svalbard.</title>
        <authorList>
            <person name="Thomas F.A."/>
            <person name="Krishnan K.P."/>
            <person name="Sinha R.K."/>
        </authorList>
    </citation>
    <scope>NUCLEOTIDE SEQUENCE</scope>
    <source>
        <strain evidence="6">20VBR1</strain>
    </source>
</reference>
<keyword evidence="1" id="KW-0813">Transport</keyword>
<keyword evidence="4" id="KW-0732">Signal</keyword>
<evidence type="ECO:0000313" key="6">
    <source>
        <dbReference type="EMBL" id="QQZ51446.1"/>
    </source>
</evidence>
<sequence length="106" mass="11595">MEFQNIRRGLLLAATALAAVQAAPAFAQAARQTTVEEVIVTAEKREARLQDVPVSITSISEKQLQASNLNSGTEIARMTPNLRVSNLGNEDQPKFSMRGSRRRTSI</sequence>
<proteinExistence type="predicted"/>
<evidence type="ECO:0000256" key="3">
    <source>
        <dbReference type="SAM" id="MobiDB-lite"/>
    </source>
</evidence>
<feature type="chain" id="PRO_5037930088" evidence="4">
    <location>
        <begin position="30"/>
        <end position="106"/>
    </location>
</feature>
<keyword evidence="2" id="KW-0798">TonB box</keyword>
<evidence type="ECO:0000256" key="2">
    <source>
        <dbReference type="ARBA" id="ARBA00023077"/>
    </source>
</evidence>
<name>A0A974P598_9CAUL</name>
<dbReference type="PROSITE" id="PS51318">
    <property type="entry name" value="TAT"/>
    <property type="match status" value="1"/>
</dbReference>
<feature type="domain" description="TonB-dependent receptor plug" evidence="5">
    <location>
        <begin position="49"/>
        <end position="101"/>
    </location>
</feature>
<organism evidence="6">
    <name type="scientific">Phenylobacterium glaciei</name>
    <dbReference type="NCBI Taxonomy" id="2803784"/>
    <lineage>
        <taxon>Bacteria</taxon>
        <taxon>Pseudomonadati</taxon>
        <taxon>Pseudomonadota</taxon>
        <taxon>Alphaproteobacteria</taxon>
        <taxon>Caulobacterales</taxon>
        <taxon>Caulobacteraceae</taxon>
        <taxon>Phenylobacterium</taxon>
    </lineage>
</organism>
<accession>A0A974P598</accession>
<dbReference type="EMBL" id="CP068570">
    <property type="protein sequence ID" value="QQZ51446.1"/>
    <property type="molecule type" value="Genomic_DNA"/>
</dbReference>
<feature type="signal peptide" evidence="4">
    <location>
        <begin position="1"/>
        <end position="29"/>
    </location>
</feature>
<dbReference type="SUPFAM" id="SSF56935">
    <property type="entry name" value="Porins"/>
    <property type="match status" value="1"/>
</dbReference>
<evidence type="ECO:0000259" key="5">
    <source>
        <dbReference type="Pfam" id="PF07715"/>
    </source>
</evidence>
<gene>
    <name evidence="6" type="ORF">JKL49_10785</name>
</gene>
<dbReference type="InterPro" id="IPR039426">
    <property type="entry name" value="TonB-dep_rcpt-like"/>
</dbReference>
<feature type="region of interest" description="Disordered" evidence="3">
    <location>
        <begin position="84"/>
        <end position="106"/>
    </location>
</feature>
<dbReference type="AlphaFoldDB" id="A0A974P598"/>
<evidence type="ECO:0000256" key="4">
    <source>
        <dbReference type="SAM" id="SignalP"/>
    </source>
</evidence>
<dbReference type="InterPro" id="IPR006311">
    <property type="entry name" value="TAT_signal"/>
</dbReference>
<protein>
    <submittedName>
        <fullName evidence="6">Plug domain-containing protein</fullName>
    </submittedName>
</protein>
<evidence type="ECO:0000256" key="1">
    <source>
        <dbReference type="ARBA" id="ARBA00023065"/>
    </source>
</evidence>